<comment type="similarity">
    <text evidence="3">Belongs to the binding-protein-dependent transport system permease family. HisMQ subfamily.</text>
</comment>
<comment type="similarity">
    <text evidence="2">Belongs to the ABC transporter superfamily.</text>
</comment>
<dbReference type="PROSITE" id="PS50928">
    <property type="entry name" value="ABC_TM1"/>
    <property type="match status" value="1"/>
</dbReference>
<evidence type="ECO:0000256" key="1">
    <source>
        <dbReference type="ARBA" id="ARBA00004429"/>
    </source>
</evidence>
<dbReference type="PROSITE" id="PS00211">
    <property type="entry name" value="ABC_TRANSPORTER_1"/>
    <property type="match status" value="1"/>
</dbReference>
<keyword evidence="5" id="KW-1003">Cell membrane</keyword>
<dbReference type="InterPro" id="IPR050086">
    <property type="entry name" value="MetN_ABC_transporter-like"/>
</dbReference>
<dbReference type="InterPro" id="IPR027417">
    <property type="entry name" value="P-loop_NTPase"/>
</dbReference>
<evidence type="ECO:0000259" key="12">
    <source>
        <dbReference type="PROSITE" id="PS50893"/>
    </source>
</evidence>
<name>A0A0K2VR30_MESPL</name>
<dbReference type="CDD" id="cd06261">
    <property type="entry name" value="TM_PBP2"/>
    <property type="match status" value="1"/>
</dbReference>
<feature type="transmembrane region" description="Helical" evidence="11">
    <location>
        <begin position="262"/>
        <end position="283"/>
    </location>
</feature>
<evidence type="ECO:0000256" key="9">
    <source>
        <dbReference type="ARBA" id="ARBA00022989"/>
    </source>
</evidence>
<dbReference type="InterPro" id="IPR003439">
    <property type="entry name" value="ABC_transporter-like_ATP-bd"/>
</dbReference>
<protein>
    <submittedName>
        <fullName evidence="14">ABC-type polar amino acid transport system, ATPase component</fullName>
    </submittedName>
</protein>
<keyword evidence="7" id="KW-0547">Nucleotide-binding</keyword>
<dbReference type="GO" id="GO:0022857">
    <property type="term" value="F:transmembrane transporter activity"/>
    <property type="evidence" value="ECO:0007669"/>
    <property type="project" value="InterPro"/>
</dbReference>
<keyword evidence="6 11" id="KW-0812">Transmembrane</keyword>
<dbReference type="SUPFAM" id="SSF52540">
    <property type="entry name" value="P-loop containing nucleoside triphosphate hydrolases"/>
    <property type="match status" value="1"/>
</dbReference>
<dbReference type="AlphaFoldDB" id="A0A0K2VR30"/>
<dbReference type="InterPro" id="IPR035906">
    <property type="entry name" value="MetI-like_sf"/>
</dbReference>
<dbReference type="InterPro" id="IPR017871">
    <property type="entry name" value="ABC_transporter-like_CS"/>
</dbReference>
<dbReference type="GO" id="GO:0043190">
    <property type="term" value="C:ATP-binding cassette (ABC) transporter complex"/>
    <property type="evidence" value="ECO:0007669"/>
    <property type="project" value="InterPro"/>
</dbReference>
<dbReference type="Gene3D" id="1.10.3720.10">
    <property type="entry name" value="MetI-like"/>
    <property type="match status" value="1"/>
</dbReference>
<keyword evidence="4 11" id="KW-0813">Transport</keyword>
<feature type="transmembrane region" description="Helical" evidence="11">
    <location>
        <begin position="113"/>
        <end position="132"/>
    </location>
</feature>
<feature type="transmembrane region" description="Helical" evidence="11">
    <location>
        <begin position="36"/>
        <end position="54"/>
    </location>
</feature>
<dbReference type="InterPro" id="IPR000515">
    <property type="entry name" value="MetI-like"/>
</dbReference>
<evidence type="ECO:0000256" key="6">
    <source>
        <dbReference type="ARBA" id="ARBA00022692"/>
    </source>
</evidence>
<evidence type="ECO:0000313" key="15">
    <source>
        <dbReference type="Proteomes" id="UP000182888"/>
    </source>
</evidence>
<dbReference type="InterPro" id="IPR003593">
    <property type="entry name" value="AAA+_ATPase"/>
</dbReference>
<evidence type="ECO:0000256" key="8">
    <source>
        <dbReference type="ARBA" id="ARBA00022840"/>
    </source>
</evidence>
<comment type="subcellular location">
    <subcellularLocation>
        <location evidence="1">Cell inner membrane</location>
        <topology evidence="1">Multi-pass membrane protein</topology>
    </subcellularLocation>
    <subcellularLocation>
        <location evidence="11">Cell membrane</location>
        <topology evidence="11">Multi-pass membrane protein</topology>
    </subcellularLocation>
</comment>
<dbReference type="GO" id="GO:0016887">
    <property type="term" value="F:ATP hydrolysis activity"/>
    <property type="evidence" value="ECO:0007669"/>
    <property type="project" value="InterPro"/>
</dbReference>
<evidence type="ECO:0000256" key="5">
    <source>
        <dbReference type="ARBA" id="ARBA00022475"/>
    </source>
</evidence>
<dbReference type="PANTHER" id="PTHR43166:SF38">
    <property type="entry name" value="L-CYSTINE TRANSPORT SYSTEM ATP-BINDING PROTEIN TCYN"/>
    <property type="match status" value="1"/>
</dbReference>
<dbReference type="EMBL" id="CCND01000005">
    <property type="protein sequence ID" value="CDX51034.1"/>
    <property type="molecule type" value="Genomic_DNA"/>
</dbReference>
<feature type="transmembrane region" description="Helical" evidence="11">
    <location>
        <begin position="74"/>
        <end position="101"/>
    </location>
</feature>
<dbReference type="CDD" id="cd03262">
    <property type="entry name" value="ABC_HisP_GlnQ"/>
    <property type="match status" value="1"/>
</dbReference>
<organism evidence="14 15">
    <name type="scientific">Mesorhizobium plurifarium</name>
    <dbReference type="NCBI Taxonomy" id="69974"/>
    <lineage>
        <taxon>Bacteria</taxon>
        <taxon>Pseudomonadati</taxon>
        <taxon>Pseudomonadota</taxon>
        <taxon>Alphaproteobacteria</taxon>
        <taxon>Hyphomicrobiales</taxon>
        <taxon>Phyllobacteriaceae</taxon>
        <taxon>Mesorhizobium</taxon>
    </lineage>
</organism>
<evidence type="ECO:0000256" key="4">
    <source>
        <dbReference type="ARBA" id="ARBA00022448"/>
    </source>
</evidence>
<evidence type="ECO:0000256" key="10">
    <source>
        <dbReference type="ARBA" id="ARBA00023136"/>
    </source>
</evidence>
<keyword evidence="10 11" id="KW-0472">Membrane</keyword>
<dbReference type="PROSITE" id="PS50893">
    <property type="entry name" value="ABC_TRANSPORTER_2"/>
    <property type="match status" value="1"/>
</dbReference>
<keyword evidence="8" id="KW-0067">ATP-binding</keyword>
<evidence type="ECO:0000256" key="11">
    <source>
        <dbReference type="RuleBase" id="RU363032"/>
    </source>
</evidence>
<dbReference type="InterPro" id="IPR010065">
    <property type="entry name" value="AA_ABC_transptr_permease_3TM"/>
</dbReference>
<dbReference type="SMART" id="SM00382">
    <property type="entry name" value="AAA"/>
    <property type="match status" value="1"/>
</dbReference>
<dbReference type="Pfam" id="PF00528">
    <property type="entry name" value="BPD_transp_1"/>
    <property type="match status" value="1"/>
</dbReference>
<dbReference type="GO" id="GO:0005524">
    <property type="term" value="F:ATP binding"/>
    <property type="evidence" value="ECO:0007669"/>
    <property type="project" value="UniProtKB-KW"/>
</dbReference>
<feature type="domain" description="ABC transporter" evidence="12">
    <location>
        <begin position="352"/>
        <end position="596"/>
    </location>
</feature>
<dbReference type="Gene3D" id="3.40.50.300">
    <property type="entry name" value="P-loop containing nucleotide triphosphate hydrolases"/>
    <property type="match status" value="1"/>
</dbReference>
<dbReference type="PANTHER" id="PTHR43166">
    <property type="entry name" value="AMINO ACID IMPORT ATP-BINDING PROTEIN"/>
    <property type="match status" value="1"/>
</dbReference>
<accession>A0A0K2VR30</accession>
<evidence type="ECO:0000313" key="14">
    <source>
        <dbReference type="EMBL" id="CDX51034.1"/>
    </source>
</evidence>
<dbReference type="Pfam" id="PF00005">
    <property type="entry name" value="ABC_tran"/>
    <property type="match status" value="1"/>
</dbReference>
<proteinExistence type="inferred from homology"/>
<evidence type="ECO:0000256" key="2">
    <source>
        <dbReference type="ARBA" id="ARBA00005417"/>
    </source>
</evidence>
<reference evidence="15" key="1">
    <citation type="submission" date="2014-08" db="EMBL/GenBank/DDBJ databases">
        <authorList>
            <person name="Edwards T."/>
        </authorList>
    </citation>
    <scope>NUCLEOTIDE SEQUENCE [LARGE SCALE GENOMIC DNA]</scope>
</reference>
<feature type="transmembrane region" description="Helical" evidence="11">
    <location>
        <begin position="152"/>
        <end position="174"/>
    </location>
</feature>
<keyword evidence="9 11" id="KW-1133">Transmembrane helix</keyword>
<dbReference type="NCBIfam" id="TIGR01726">
    <property type="entry name" value="HEQRo_perm_3TM"/>
    <property type="match status" value="1"/>
</dbReference>
<evidence type="ECO:0000259" key="13">
    <source>
        <dbReference type="PROSITE" id="PS50928"/>
    </source>
</evidence>
<sequence length="600" mass="64935">MTVTADIGEGVSPRHAPAAAGQQGYKVVPARHPWRVVGTIVAVLIIFFTLQSILTNPRWGWDVFARFFFSEPVLVGLGRTLLLTVFASALGFLLGTVLAFARVSASPLLSGVSWAYIWLLRSIPLIVLLLVLNNLGYLYPTIDVGVPFTGLLFAQYNTVEVFSPFWVAVVGLSLNQAAFSAEIIRGGILSVDQGQHEAAAALGLSRRKQALSIVLPQAMRAILPSGFNEIIGLAKSTSMVYVLALPELFYTVQVIYKRNLEVIPLLMVATIWYLIIMSVLSVIQLGIERHFSRGAVRTPSGPLLPRALALLLGRRAVSATKSQPPAPAPVAAVRKPLVTAGERLARRGVGRIEIRGVSKRFGALTVLDDIDLDLTPGSVTAIIGPSGAGKSTLLRTINHLERSDTGFVTIDDELVGYHRDGHTLYELKEAAIRRRRAAIGMVFQNFNLFPHLTVLENIIEAPVSVQGVARAEAVELAKDLLARIGLPEKADAYPRHLSGGQQQRVAIARALALKPKVLLFDEPTSALDPELVGEVLDVIKELATSGATMVIVTHEIGFAREVADTIVFMESGRILEVGTPSRVFAAPAHPRTREFLAKVL</sequence>
<dbReference type="Proteomes" id="UP000182888">
    <property type="component" value="Unassembled WGS sequence"/>
</dbReference>
<dbReference type="SUPFAM" id="SSF161098">
    <property type="entry name" value="MetI-like"/>
    <property type="match status" value="1"/>
</dbReference>
<gene>
    <name evidence="14" type="ORF">MPL1032_130102</name>
</gene>
<dbReference type="FunFam" id="3.40.50.300:FF:000020">
    <property type="entry name" value="Amino acid ABC transporter ATP-binding component"/>
    <property type="match status" value="1"/>
</dbReference>
<feature type="domain" description="ABC transmembrane type-1" evidence="13">
    <location>
        <begin position="77"/>
        <end position="284"/>
    </location>
</feature>
<evidence type="ECO:0000256" key="3">
    <source>
        <dbReference type="ARBA" id="ARBA00010072"/>
    </source>
</evidence>
<evidence type="ECO:0000256" key="7">
    <source>
        <dbReference type="ARBA" id="ARBA00022741"/>
    </source>
</evidence>